<keyword evidence="3" id="KW-0238">DNA-binding</keyword>
<proteinExistence type="predicted"/>
<keyword evidence="7" id="KW-1185">Reference proteome</keyword>
<dbReference type="InterPro" id="IPR039422">
    <property type="entry name" value="MarR/SlyA-like"/>
</dbReference>
<dbReference type="PROSITE" id="PS50995">
    <property type="entry name" value="HTH_MARR_2"/>
    <property type="match status" value="1"/>
</dbReference>
<accession>A0ABT3A7L3</accession>
<feature type="domain" description="HTH marR-type" evidence="5">
    <location>
        <begin position="4"/>
        <end position="140"/>
    </location>
</feature>
<keyword evidence="2" id="KW-0805">Transcription regulation</keyword>
<dbReference type="PANTHER" id="PTHR33164">
    <property type="entry name" value="TRANSCRIPTIONAL REGULATOR, MARR FAMILY"/>
    <property type="match status" value="1"/>
</dbReference>
<evidence type="ECO:0000256" key="4">
    <source>
        <dbReference type="ARBA" id="ARBA00023163"/>
    </source>
</evidence>
<organism evidence="6 7">
    <name type="scientific">Fluctibacter corallii</name>
    <dbReference type="NCBI Taxonomy" id="2984329"/>
    <lineage>
        <taxon>Bacteria</taxon>
        <taxon>Pseudomonadati</taxon>
        <taxon>Pseudomonadota</taxon>
        <taxon>Gammaproteobacteria</taxon>
        <taxon>Alteromonadales</taxon>
        <taxon>Alteromonadaceae</taxon>
        <taxon>Fluctibacter</taxon>
    </lineage>
</organism>
<dbReference type="EMBL" id="JAOWKX010000003">
    <property type="protein sequence ID" value="MCV2884600.1"/>
    <property type="molecule type" value="Genomic_DNA"/>
</dbReference>
<dbReference type="PRINTS" id="PR00598">
    <property type="entry name" value="HTHMARR"/>
</dbReference>
<comment type="subcellular location">
    <subcellularLocation>
        <location evidence="1">Cytoplasm</location>
    </subcellularLocation>
</comment>
<dbReference type="Proteomes" id="UP001652504">
    <property type="component" value="Unassembled WGS sequence"/>
</dbReference>
<name>A0ABT3A7L3_9ALTE</name>
<gene>
    <name evidence="6" type="ORF">OE749_07825</name>
</gene>
<evidence type="ECO:0000256" key="2">
    <source>
        <dbReference type="ARBA" id="ARBA00023015"/>
    </source>
</evidence>
<dbReference type="Gene3D" id="1.10.10.10">
    <property type="entry name" value="Winged helix-like DNA-binding domain superfamily/Winged helix DNA-binding domain"/>
    <property type="match status" value="1"/>
</dbReference>
<evidence type="ECO:0000256" key="3">
    <source>
        <dbReference type="ARBA" id="ARBA00023125"/>
    </source>
</evidence>
<comment type="caution">
    <text evidence="6">The sequence shown here is derived from an EMBL/GenBank/DDBJ whole genome shotgun (WGS) entry which is preliminary data.</text>
</comment>
<protein>
    <submittedName>
        <fullName evidence="6">MarR family transcriptional regulator</fullName>
    </submittedName>
</protein>
<dbReference type="SMART" id="SM00347">
    <property type="entry name" value="HTH_MARR"/>
    <property type="match status" value="1"/>
</dbReference>
<evidence type="ECO:0000313" key="6">
    <source>
        <dbReference type="EMBL" id="MCV2884600.1"/>
    </source>
</evidence>
<dbReference type="InterPro" id="IPR000835">
    <property type="entry name" value="HTH_MarR-typ"/>
</dbReference>
<evidence type="ECO:0000259" key="5">
    <source>
        <dbReference type="PROSITE" id="PS50995"/>
    </source>
</evidence>
<dbReference type="RefSeq" id="WP_263711880.1">
    <property type="nucleotide sequence ID" value="NZ_JAOWKX010000003.1"/>
</dbReference>
<reference evidence="6 7" key="1">
    <citation type="submission" date="2022-10" db="EMBL/GenBank/DDBJ databases">
        <title>Aestuariibacter sp. AA17 isolated from Montipora capitata coral fragment.</title>
        <authorList>
            <person name="Emsley S.A."/>
            <person name="Pfannmuller K.M."/>
            <person name="Loughran R.M."/>
            <person name="Shlafstein M."/>
            <person name="Papke E."/>
            <person name="Saw J.H."/>
            <person name="Ushijima B."/>
            <person name="Videau P."/>
        </authorList>
    </citation>
    <scope>NUCLEOTIDE SEQUENCE [LARGE SCALE GENOMIC DNA]</scope>
    <source>
        <strain evidence="6 7">AA17</strain>
    </source>
</reference>
<keyword evidence="4" id="KW-0804">Transcription</keyword>
<dbReference type="SUPFAM" id="SSF46785">
    <property type="entry name" value="Winged helix' DNA-binding domain"/>
    <property type="match status" value="1"/>
</dbReference>
<dbReference type="InterPro" id="IPR036390">
    <property type="entry name" value="WH_DNA-bd_sf"/>
</dbReference>
<evidence type="ECO:0000256" key="1">
    <source>
        <dbReference type="ARBA" id="ARBA00004496"/>
    </source>
</evidence>
<evidence type="ECO:0000313" key="7">
    <source>
        <dbReference type="Proteomes" id="UP001652504"/>
    </source>
</evidence>
<dbReference type="InterPro" id="IPR036388">
    <property type="entry name" value="WH-like_DNA-bd_sf"/>
</dbReference>
<dbReference type="PANTHER" id="PTHR33164:SF5">
    <property type="entry name" value="ORGANIC HYDROPEROXIDE RESISTANCE TRANSCRIPTIONAL REGULATOR"/>
    <property type="match status" value="1"/>
</dbReference>
<dbReference type="InterPro" id="IPR023187">
    <property type="entry name" value="Tscrpt_reg_MarR-type_CS"/>
</dbReference>
<sequence>MMNPDRLTDLLERLGALYRSEMKQSGIKLSLHPVHMEVLYFLSRCNKYSNTPVAIKEYLNTTKGTISQTISLLESKGLLTKVPDENDKRVVHVHLTDEGREIVNQEMPPRAFSNVLNKLPSDDHLTLEWQLESLLSELQRDAGKSGFGMCKTCRFHRNKTPLNFYCELTKEDLPKAAGELICREHSFDVREEELEKESVEK</sequence>
<dbReference type="Pfam" id="PF13463">
    <property type="entry name" value="HTH_27"/>
    <property type="match status" value="1"/>
</dbReference>
<dbReference type="PROSITE" id="PS01117">
    <property type="entry name" value="HTH_MARR_1"/>
    <property type="match status" value="1"/>
</dbReference>